<dbReference type="EMBL" id="CP102514">
    <property type="protein sequence ID" value="UUY47624.1"/>
    <property type="molecule type" value="Genomic_DNA"/>
</dbReference>
<feature type="region of interest" description="Disordered" evidence="1">
    <location>
        <begin position="1"/>
        <end position="23"/>
    </location>
</feature>
<gene>
    <name evidence="3" type="ORF">NRK68_10565</name>
</gene>
<dbReference type="InterPro" id="IPR007278">
    <property type="entry name" value="DUF397"/>
</dbReference>
<dbReference type="Proteomes" id="UP001057738">
    <property type="component" value="Chromosome"/>
</dbReference>
<evidence type="ECO:0000313" key="3">
    <source>
        <dbReference type="EMBL" id="UUY47624.1"/>
    </source>
</evidence>
<feature type="domain" description="DUF397" evidence="2">
    <location>
        <begin position="34"/>
        <end position="56"/>
    </location>
</feature>
<dbReference type="RefSeq" id="WP_183065174.1">
    <property type="nucleotide sequence ID" value="NZ_CP102514.1"/>
</dbReference>
<accession>A0ABY5PU47</accession>
<evidence type="ECO:0000256" key="1">
    <source>
        <dbReference type="SAM" id="MobiDB-lite"/>
    </source>
</evidence>
<reference evidence="3" key="1">
    <citation type="submission" date="2022-08" db="EMBL/GenBank/DDBJ databases">
        <authorList>
            <person name="Tian L."/>
        </authorList>
    </citation>
    <scope>NUCLEOTIDE SEQUENCE</scope>
    <source>
        <strain evidence="3">CM253</strain>
    </source>
</reference>
<proteinExistence type="predicted"/>
<feature type="domain" description="DUF397" evidence="2">
    <location>
        <begin position="10"/>
        <end position="32"/>
    </location>
</feature>
<sequence length="112" mass="11490">MDTSQHLTGAKWRKSSYSGDTGGNCVECAPLGSLAWRKSSYSGDTGGDCIECAPLGSLAWRKASYSSDTGGECVEVAEQPCLVAVRDSKNPGGPVLTVGPAAFAAFVRAASV</sequence>
<protein>
    <submittedName>
        <fullName evidence="3">DUF397 domain-containing protein</fullName>
    </submittedName>
</protein>
<organism evidence="3 4">
    <name type="scientific">Streptomyces yangpuensis</name>
    <dbReference type="NCBI Taxonomy" id="1648182"/>
    <lineage>
        <taxon>Bacteria</taxon>
        <taxon>Bacillati</taxon>
        <taxon>Actinomycetota</taxon>
        <taxon>Actinomycetes</taxon>
        <taxon>Kitasatosporales</taxon>
        <taxon>Streptomycetaceae</taxon>
        <taxon>Streptomyces</taxon>
    </lineage>
</organism>
<dbReference type="Pfam" id="PF04149">
    <property type="entry name" value="DUF397"/>
    <property type="match status" value="3"/>
</dbReference>
<name>A0ABY5PU47_9ACTN</name>
<evidence type="ECO:0000259" key="2">
    <source>
        <dbReference type="Pfam" id="PF04149"/>
    </source>
</evidence>
<keyword evidence="4" id="KW-1185">Reference proteome</keyword>
<feature type="domain" description="DUF397" evidence="2">
    <location>
        <begin position="58"/>
        <end position="110"/>
    </location>
</feature>
<evidence type="ECO:0000313" key="4">
    <source>
        <dbReference type="Proteomes" id="UP001057738"/>
    </source>
</evidence>
<dbReference type="GeneID" id="95573910"/>